<dbReference type="InterPro" id="IPR013783">
    <property type="entry name" value="Ig-like_fold"/>
</dbReference>
<feature type="domain" description="HYDIN/VesB/CFA65-like Ig-like" evidence="6">
    <location>
        <begin position="551"/>
        <end position="638"/>
    </location>
</feature>
<proteinExistence type="predicted"/>
<evidence type="ECO:0000259" key="6">
    <source>
        <dbReference type="Pfam" id="PF22544"/>
    </source>
</evidence>
<dbReference type="InterPro" id="IPR053879">
    <property type="entry name" value="HYDIN_VesB_CFA65-like_Ig"/>
</dbReference>
<dbReference type="InterPro" id="IPR011050">
    <property type="entry name" value="Pectin_lyase_fold/virulence"/>
</dbReference>
<keyword evidence="5" id="KW-0966">Cell projection</keyword>
<dbReference type="AlphaFoldDB" id="A0A537JAJ4"/>
<gene>
    <name evidence="7" type="ORF">E6H03_08570</name>
</gene>
<dbReference type="SUPFAM" id="SSF51126">
    <property type="entry name" value="Pectin lyase-like"/>
    <property type="match status" value="1"/>
</dbReference>
<dbReference type="Pfam" id="PF22544">
    <property type="entry name" value="HYDIN_VesB_CFA65-like_Ig"/>
    <property type="match status" value="1"/>
</dbReference>
<name>A0A537JAJ4_9BACT</name>
<evidence type="ECO:0000256" key="5">
    <source>
        <dbReference type="ARBA" id="ARBA00023273"/>
    </source>
</evidence>
<dbReference type="Gene3D" id="2.160.20.10">
    <property type="entry name" value="Single-stranded right-handed beta-helix, Pectin lyase-like"/>
    <property type="match status" value="1"/>
</dbReference>
<accession>A0A537JAJ4</accession>
<comment type="subcellular location">
    <subcellularLocation>
        <location evidence="1">Cell projection</location>
        <location evidence="1">Cilium</location>
    </subcellularLocation>
    <subcellularLocation>
        <location evidence="2">Cytoplasm</location>
    </subcellularLocation>
</comment>
<comment type="caution">
    <text evidence="7">The sequence shown here is derived from an EMBL/GenBank/DDBJ whole genome shotgun (WGS) entry which is preliminary data.</text>
</comment>
<dbReference type="SMART" id="SM00710">
    <property type="entry name" value="PbH1"/>
    <property type="match status" value="6"/>
</dbReference>
<keyword evidence="3" id="KW-0963">Cytoplasm</keyword>
<reference evidence="7 8" key="1">
    <citation type="journal article" date="2019" name="Nat. Microbiol.">
        <title>Mediterranean grassland soil C-N compound turnover is dependent on rainfall and depth, and is mediated by genomically divergent microorganisms.</title>
        <authorList>
            <person name="Diamond S."/>
            <person name="Andeer P.F."/>
            <person name="Li Z."/>
            <person name="Crits-Christoph A."/>
            <person name="Burstein D."/>
            <person name="Anantharaman K."/>
            <person name="Lane K.R."/>
            <person name="Thomas B.C."/>
            <person name="Pan C."/>
            <person name="Northen T.R."/>
            <person name="Banfield J.F."/>
        </authorList>
    </citation>
    <scope>NUCLEOTIDE SEQUENCE [LARGE SCALE GENOMIC DNA]</scope>
    <source>
        <strain evidence="7">NP_6</strain>
    </source>
</reference>
<evidence type="ECO:0000256" key="3">
    <source>
        <dbReference type="ARBA" id="ARBA00022490"/>
    </source>
</evidence>
<evidence type="ECO:0000256" key="2">
    <source>
        <dbReference type="ARBA" id="ARBA00004496"/>
    </source>
</evidence>
<keyword evidence="4" id="KW-0969">Cilium</keyword>
<sequence length="659" mass="67937">MDSRTYVRIAVIWLTLIVTAVPILPLLPTRLAAEAQSVVPAPPQVYLDTTFAPPSGQTVAVPAGGDLQAALNSANPGDTITLVAGATYKGPVTLPAKSGSGWIYIESSALSSLPAPGNRASPTQAGLMPKVLAPGSPAIRTVSGAHHFRFVGIELAPTPGTFVENVVKIGSGESSAAALPNNIVFDRCYIHGDPTAGSRRGILMNGAGIAVVDSYISGFKATDFDGGYALHAWNGTGPFKIANNYLEASGVNVFFGGSDPSISNLVASDIEVRGNYFFKLLSWRVGDPSFDGTPWLVKNLFELKDAQRVLIDGNIFENNWKQADQDGFAIVLTPRNQNGEAPWSIVQDVTFTHNIVRHSTAGFHMLGWDDNNPSQQLQRVLIQNNLIYDIGAFGSNGGSVGLLIQQRDGVANTVIDHNTAFQDGDPLYASVGNGTPNTGLVFTNNVGDGNVTAADSSDPASALAVSFPGAVFTRNVLLGGTAAAYPTGNWFPAGATPVVNAYFGGSDFHLVPGSPYQSAGTDGNNVGADVDAINAATANVISGTSSPAAPPILLITPSAQDFGSVPVGGSADRWFTVMNLGGSTVGGRASSSDPFGVVTGSSFVLSPGSSQTIAVRFSPVSGGGYGTSVTFTWDGGAGTAVVTGNATLPPPPPDMPGNK</sequence>
<evidence type="ECO:0000313" key="8">
    <source>
        <dbReference type="Proteomes" id="UP000318093"/>
    </source>
</evidence>
<dbReference type="Gene3D" id="2.60.40.10">
    <property type="entry name" value="Immunoglobulins"/>
    <property type="match status" value="1"/>
</dbReference>
<evidence type="ECO:0000313" key="7">
    <source>
        <dbReference type="EMBL" id="TMI80362.1"/>
    </source>
</evidence>
<evidence type="ECO:0000256" key="4">
    <source>
        <dbReference type="ARBA" id="ARBA00023069"/>
    </source>
</evidence>
<organism evidence="7 8">
    <name type="scientific">Candidatus Segetimicrobium genomatis</name>
    <dbReference type="NCBI Taxonomy" id="2569760"/>
    <lineage>
        <taxon>Bacteria</taxon>
        <taxon>Bacillati</taxon>
        <taxon>Candidatus Sysuimicrobiota</taxon>
        <taxon>Candidatus Sysuimicrobiia</taxon>
        <taxon>Candidatus Sysuimicrobiales</taxon>
        <taxon>Candidatus Segetimicrobiaceae</taxon>
        <taxon>Candidatus Segetimicrobium</taxon>
    </lineage>
</organism>
<evidence type="ECO:0000256" key="1">
    <source>
        <dbReference type="ARBA" id="ARBA00004138"/>
    </source>
</evidence>
<protein>
    <recommendedName>
        <fullName evidence="6">HYDIN/VesB/CFA65-like Ig-like domain-containing protein</fullName>
    </recommendedName>
</protein>
<dbReference type="InterPro" id="IPR012334">
    <property type="entry name" value="Pectin_lyas_fold"/>
</dbReference>
<dbReference type="EMBL" id="VBAN01000265">
    <property type="protein sequence ID" value="TMI80362.1"/>
    <property type="molecule type" value="Genomic_DNA"/>
</dbReference>
<dbReference type="InterPro" id="IPR006626">
    <property type="entry name" value="PbH1"/>
</dbReference>
<dbReference type="Proteomes" id="UP000318093">
    <property type="component" value="Unassembled WGS sequence"/>
</dbReference>
<dbReference type="GO" id="GO:0005737">
    <property type="term" value="C:cytoplasm"/>
    <property type="evidence" value="ECO:0007669"/>
    <property type="project" value="UniProtKB-SubCell"/>
</dbReference>